<dbReference type="RefSeq" id="WP_110016532.1">
    <property type="nucleotide sequence ID" value="NZ_QGTJ01000001.1"/>
</dbReference>
<feature type="compositionally biased region" description="Polar residues" evidence="1">
    <location>
        <begin position="69"/>
        <end position="92"/>
    </location>
</feature>
<proteinExistence type="predicted"/>
<protein>
    <submittedName>
        <fullName evidence="3">Uncharacterized protein</fullName>
    </submittedName>
</protein>
<comment type="caution">
    <text evidence="3">The sequence shown here is derived from an EMBL/GenBank/DDBJ whole genome shotgun (WGS) entry which is preliminary data.</text>
</comment>
<keyword evidence="4" id="KW-1185">Reference proteome</keyword>
<organism evidence="3 4">
    <name type="scientific">Plasticicumulans acidivorans</name>
    <dbReference type="NCBI Taxonomy" id="886464"/>
    <lineage>
        <taxon>Bacteria</taxon>
        <taxon>Pseudomonadati</taxon>
        <taxon>Pseudomonadota</taxon>
        <taxon>Gammaproteobacteria</taxon>
        <taxon>Candidatus Competibacteraceae</taxon>
        <taxon>Plasticicumulans</taxon>
    </lineage>
</organism>
<evidence type="ECO:0000313" key="4">
    <source>
        <dbReference type="Proteomes" id="UP000246569"/>
    </source>
</evidence>
<evidence type="ECO:0000256" key="1">
    <source>
        <dbReference type="SAM" id="MobiDB-lite"/>
    </source>
</evidence>
<evidence type="ECO:0000313" key="3">
    <source>
        <dbReference type="EMBL" id="PWV65521.1"/>
    </source>
</evidence>
<reference evidence="3 4" key="1">
    <citation type="submission" date="2018-05" db="EMBL/GenBank/DDBJ databases">
        <title>Genomic Encyclopedia of Type Strains, Phase IV (KMG-IV): sequencing the most valuable type-strain genomes for metagenomic binning, comparative biology and taxonomic classification.</title>
        <authorList>
            <person name="Goeker M."/>
        </authorList>
    </citation>
    <scope>NUCLEOTIDE SEQUENCE [LARGE SCALE GENOMIC DNA]</scope>
    <source>
        <strain evidence="3 4">DSM 23606</strain>
    </source>
</reference>
<dbReference type="EMBL" id="QGTJ01000001">
    <property type="protein sequence ID" value="PWV65521.1"/>
    <property type="molecule type" value="Genomic_DNA"/>
</dbReference>
<gene>
    <name evidence="3" type="ORF">C7443_1014</name>
</gene>
<name>A0A317MZ00_9GAMM</name>
<dbReference type="Proteomes" id="UP000246569">
    <property type="component" value="Unassembled WGS sequence"/>
</dbReference>
<feature type="compositionally biased region" description="Polar residues" evidence="1">
    <location>
        <begin position="30"/>
        <end position="48"/>
    </location>
</feature>
<evidence type="ECO:0000256" key="2">
    <source>
        <dbReference type="SAM" id="SignalP"/>
    </source>
</evidence>
<feature type="signal peptide" evidence="2">
    <location>
        <begin position="1"/>
        <end position="25"/>
    </location>
</feature>
<feature type="compositionally biased region" description="Low complexity" evidence="1">
    <location>
        <begin position="93"/>
        <end position="109"/>
    </location>
</feature>
<feature type="region of interest" description="Disordered" evidence="1">
    <location>
        <begin position="28"/>
        <end position="127"/>
    </location>
</feature>
<accession>A0A317MZ00</accession>
<feature type="chain" id="PRO_5016275728" evidence="2">
    <location>
        <begin position="26"/>
        <end position="127"/>
    </location>
</feature>
<keyword evidence="2" id="KW-0732">Signal</keyword>
<dbReference type="AlphaFoldDB" id="A0A317MZ00"/>
<sequence length="127" mass="12943">MSKRPLLFVIALAAGLSTIAIDAGAREFTRQGSVTGANGNTWSRSINRSVDPATGSASRSVTGPGGRTRSANSQWNSATHGFDTTVTGPNGNTASRSASTSVSQGSVSRNITGFGGRSRSVNVTTQP</sequence>